<proteinExistence type="predicted"/>
<sequence>MDTATGRAEGPVGPVPAARLVRVCPGPDRTGSWRRHLAPEVAVHEGLGAVPVPGADSLPWALFAPVDARLAEAGAALGRAGDAGRPAAHVLLYAGPDAHLPRLPGGFGCPVTVLVAASARDRCLAEAGSWRALAAAEFTVRLLTASSPLPGACDAEAARVVKEELRLWPA</sequence>
<comment type="caution">
    <text evidence="1">The sequence shown here is derived from an EMBL/GenBank/DDBJ whole genome shotgun (WGS) entry which is preliminary data.</text>
</comment>
<keyword evidence="2" id="KW-1185">Reference proteome</keyword>
<accession>A0ABW0YYN5</accession>
<reference evidence="2" key="1">
    <citation type="journal article" date="2019" name="Int. J. Syst. Evol. Microbiol.">
        <title>The Global Catalogue of Microorganisms (GCM) 10K type strain sequencing project: providing services to taxonomists for standard genome sequencing and annotation.</title>
        <authorList>
            <consortium name="The Broad Institute Genomics Platform"/>
            <consortium name="The Broad Institute Genome Sequencing Center for Infectious Disease"/>
            <person name="Wu L."/>
            <person name="Ma J."/>
        </authorList>
    </citation>
    <scope>NUCLEOTIDE SEQUENCE [LARGE SCALE GENOMIC DNA]</scope>
    <source>
        <strain evidence="2">CGMCC 4.7304</strain>
    </source>
</reference>
<organism evidence="1 2">
    <name type="scientific">Streptomyces gamaensis</name>
    <dbReference type="NCBI Taxonomy" id="1763542"/>
    <lineage>
        <taxon>Bacteria</taxon>
        <taxon>Bacillati</taxon>
        <taxon>Actinomycetota</taxon>
        <taxon>Actinomycetes</taxon>
        <taxon>Kitasatosporales</taxon>
        <taxon>Streptomycetaceae</taxon>
        <taxon>Streptomyces</taxon>
    </lineage>
</organism>
<dbReference type="RefSeq" id="WP_390314604.1">
    <property type="nucleotide sequence ID" value="NZ_JBHSPB010000002.1"/>
</dbReference>
<dbReference type="Proteomes" id="UP001596083">
    <property type="component" value="Unassembled WGS sequence"/>
</dbReference>
<evidence type="ECO:0000313" key="1">
    <source>
        <dbReference type="EMBL" id="MFC5719515.1"/>
    </source>
</evidence>
<name>A0ABW0YYN5_9ACTN</name>
<dbReference type="EMBL" id="JBHSPB010000002">
    <property type="protein sequence ID" value="MFC5719515.1"/>
    <property type="molecule type" value="Genomic_DNA"/>
</dbReference>
<protein>
    <submittedName>
        <fullName evidence="1">Uncharacterized protein</fullName>
    </submittedName>
</protein>
<evidence type="ECO:0000313" key="2">
    <source>
        <dbReference type="Proteomes" id="UP001596083"/>
    </source>
</evidence>
<gene>
    <name evidence="1" type="ORF">ACFP1Z_04850</name>
</gene>